<dbReference type="STRING" id="43700.ENSMALP00000023903"/>
<feature type="coiled-coil region" evidence="2">
    <location>
        <begin position="438"/>
        <end position="472"/>
    </location>
</feature>
<feature type="region of interest" description="Disordered" evidence="3">
    <location>
        <begin position="1"/>
        <end position="55"/>
    </location>
</feature>
<dbReference type="PANTHER" id="PTHR32083:SF34">
    <property type="entry name" value="COILED-COIL DOMAIN-CONTAINING PROTEIN 146"/>
    <property type="match status" value="1"/>
</dbReference>
<dbReference type="RefSeq" id="XP_020455144.1">
    <property type="nucleotide sequence ID" value="XM_020599488.1"/>
</dbReference>
<dbReference type="AlphaFoldDB" id="A0A3Q3JTC4"/>
<dbReference type="Ensembl" id="ENSMALT00000024355.1">
    <property type="protein sequence ID" value="ENSMALP00000023903.1"/>
    <property type="gene ID" value="ENSMALG00000016663.1"/>
</dbReference>
<dbReference type="PANTHER" id="PTHR32083">
    <property type="entry name" value="CILIA AND FLAGELLA-ASSOCIATED PROTEIN 58-RELATED"/>
    <property type="match status" value="1"/>
</dbReference>
<protein>
    <recommendedName>
        <fullName evidence="6">Coiled-coil domain containing 146</fullName>
    </recommendedName>
</protein>
<dbReference type="Proteomes" id="UP000261600">
    <property type="component" value="Unplaced"/>
</dbReference>
<keyword evidence="5" id="KW-1185">Reference proteome</keyword>
<dbReference type="KEGG" id="malb:109959813"/>
<evidence type="ECO:0000256" key="2">
    <source>
        <dbReference type="SAM" id="Coils"/>
    </source>
</evidence>
<evidence type="ECO:0000313" key="5">
    <source>
        <dbReference type="Proteomes" id="UP000261600"/>
    </source>
</evidence>
<evidence type="ECO:0008006" key="6">
    <source>
        <dbReference type="Google" id="ProtNLM"/>
    </source>
</evidence>
<name>A0A3Q3JTC4_MONAL</name>
<evidence type="ECO:0000256" key="1">
    <source>
        <dbReference type="ARBA" id="ARBA00023054"/>
    </source>
</evidence>
<keyword evidence="1 2" id="KW-0175">Coiled coil</keyword>
<dbReference type="CTD" id="57639"/>
<proteinExistence type="predicted"/>
<dbReference type="GeneID" id="109959813"/>
<feature type="compositionally biased region" description="Basic and acidic residues" evidence="3">
    <location>
        <begin position="16"/>
        <end position="27"/>
    </location>
</feature>
<organism evidence="4 5">
    <name type="scientific">Monopterus albus</name>
    <name type="common">Swamp eel</name>
    <dbReference type="NCBI Taxonomy" id="43700"/>
    <lineage>
        <taxon>Eukaryota</taxon>
        <taxon>Metazoa</taxon>
        <taxon>Chordata</taxon>
        <taxon>Craniata</taxon>
        <taxon>Vertebrata</taxon>
        <taxon>Euteleostomi</taxon>
        <taxon>Actinopterygii</taxon>
        <taxon>Neopterygii</taxon>
        <taxon>Teleostei</taxon>
        <taxon>Neoteleostei</taxon>
        <taxon>Acanthomorphata</taxon>
        <taxon>Anabantaria</taxon>
        <taxon>Synbranchiformes</taxon>
        <taxon>Synbranchidae</taxon>
        <taxon>Monopterus</taxon>
    </lineage>
</organism>
<evidence type="ECO:0000313" key="4">
    <source>
        <dbReference type="Ensembl" id="ENSMALP00000023903.1"/>
    </source>
</evidence>
<feature type="coiled-coil region" evidence="2">
    <location>
        <begin position="100"/>
        <end position="153"/>
    </location>
</feature>
<reference evidence="4" key="2">
    <citation type="submission" date="2025-09" db="UniProtKB">
        <authorList>
            <consortium name="Ensembl"/>
        </authorList>
    </citation>
    <scope>IDENTIFICATION</scope>
</reference>
<feature type="coiled-coil region" evidence="2">
    <location>
        <begin position="543"/>
        <end position="570"/>
    </location>
</feature>
<feature type="coiled-coil region" evidence="2">
    <location>
        <begin position="213"/>
        <end position="327"/>
    </location>
</feature>
<feature type="coiled-coil region" evidence="2">
    <location>
        <begin position="669"/>
        <end position="782"/>
    </location>
</feature>
<evidence type="ECO:0000256" key="3">
    <source>
        <dbReference type="SAM" id="MobiDB-lite"/>
    </source>
</evidence>
<feature type="compositionally biased region" description="Polar residues" evidence="3">
    <location>
        <begin position="1"/>
        <end position="11"/>
    </location>
</feature>
<reference evidence="4" key="1">
    <citation type="submission" date="2025-08" db="UniProtKB">
        <authorList>
            <consortium name="Ensembl"/>
        </authorList>
    </citation>
    <scope>IDENTIFICATION</scope>
</reference>
<dbReference type="OrthoDB" id="10262929at2759"/>
<accession>A0A3Q3JTC4</accession>
<dbReference type="GO" id="GO:0005856">
    <property type="term" value="C:cytoskeleton"/>
    <property type="evidence" value="ECO:0007669"/>
    <property type="project" value="TreeGrafter"/>
</dbReference>
<sequence length="963" mass="113029">MSLLEEQQGSRLPSRGKVDMEEKKGIEENPPLVALAPDASLPEDQPSASTDVSASPGFHCLDELFSLGKISQAKMAKLKASYRRLHDTLKSTQDSEIQLLGEAKRRHTELEKLQAEVERAEDQSISEEPESEVKKLRQQLLQAYNELKAAEDREYDTQHQVKCLWEEKQYLEKYNATQPEAAEVGSRTQTLHDKYEDLRAEVTQRQLEVRILMEDVETQEMQILREQKELEDQKEIIKFKEAEKAHLISMPDQIIKEAERKRTKRAAAVKEMGALNREISEMKQQVKEVEEHNHSLKLKKKAVMEELEDLRAQAEASHEERRQLLKKQDVIREQEAELMGNRGILEMKLRNVMLDRKHLFESQAVRFREKNRQMQALKRMEHALTVATEQLQQTQSIYNVLQAQLDAVPKREGNIQQRMELQKEVDTHKVCFEKQLSIAKEKSQKKQQYEMIQELLKESNRLREELHNLRCLTQIKAEERGQKHRELLRAEQLNQHIQYELWEKDLIIMDLNKMNTMLQRRISQYSKLSNMIMEERNKYVNLKEIASQTITELMEQLKVLENEAEIQQTIVINKDRSLTKAHMKISSSSKMKDKLRNDICKVGWNQCQISQQYEDNKLELIKLTKMISLQEQRLVEVNKNHETATQRRNFLGIQLLEHEEVLFNYYDKVNIQEAAITKVNMALDALEKEIPDLQLAINEERRQIDLKKKEVPLKRKLEGDITMLHIELSEAKDKTLESLNRSADYKELKGKDPSTVELVKKIEQLEANLAECERQLLEKKLLVDQVTRLSKPLKEQIENCQQDRLSLAKELNNLRIHIVNTNHRLMAVSAELSMKQAAALSQLQEIKEKELQMDRCQQWLEQGLPPCPEIEEDWRRMLRDKKRRQRDKEERERLAKEEEWNQLPNGEYTTAEIRPNAYIPQTNLLPLPKPYGVQAPFKPSQPGAMMRHIRKPTLKPLEIQKTI</sequence>